<dbReference type="GeneID" id="136805933"/>
<proteinExistence type="predicted"/>
<feature type="compositionally biased region" description="Polar residues" evidence="2">
    <location>
        <begin position="1"/>
        <end position="11"/>
    </location>
</feature>
<feature type="compositionally biased region" description="Polar residues" evidence="2">
    <location>
        <begin position="356"/>
        <end position="374"/>
    </location>
</feature>
<evidence type="ECO:0000256" key="1">
    <source>
        <dbReference type="SAM" id="Coils"/>
    </source>
</evidence>
<feature type="compositionally biased region" description="Basic residues" evidence="2">
    <location>
        <begin position="339"/>
        <end position="349"/>
    </location>
</feature>
<feature type="compositionally biased region" description="Polar residues" evidence="2">
    <location>
        <begin position="291"/>
        <end position="313"/>
    </location>
</feature>
<sequence length="722" mass="82574">MSEENANLTQELSHHNEPAISAREPPQKQSIPQGISTNNQSQESLQESSTGQGIISTNYPVITNISQINRSRVTNTDVVEIEVPSSNETVQIKSYTSLNSLPGASYRPTPSSQFSTIAETDQHQNMPNLEHSSSIHCNMNEKSRRPTTLPQTSVYDNNTKQNQIYQQQTPNDGSPNQQPHQTHQLRSPIYTEQLSFPQTPQMNTQRNYQMPPTPTTPLTPTPFINNDDVIANSPYYNDKYMTSELAMTARAYELQLLRHQEQLYEEACQMNRIKFYNDFQQQGYVPPKYANLNSHSTPNTHLQSPTSSSSQHTFHYGGQRSPSVAHQQKLQRAMEKQKKTQQRQQRKNRSVLDPSHIQNGIVPSTTQGHRNQQQQKEHEKLYMERLEKQRQEQIKLYHRIQYQQYQQHQRYLQQQQVQHNNYNQQPTQQNPGSPSTYQPPNSMMLSPPLTPTHPASYQPAFQTDNYHQSVPSPSVNRHHPYSPAASSSTRSDQISHRPQFQCQSYPTPTTELENSSFDFSHLSPTTQYEMKRISRHNVISKLRHIQEVKQQKQLHQEKMERLDRLDRALRFQEEKQLRQITPNALNQHPADTLTAFQLASPDSGRGSIEDLNDCKASDENNNEIDFHFETNSAPLLDVDKTGPVDPTNACPGIKLADQKCLIKPAGNRCHTKLQAWRSRMDDEATEGAGDESNENTGMGEKINTRDNPYLDAPSPGNLVIDE</sequence>
<evidence type="ECO:0000256" key="2">
    <source>
        <dbReference type="SAM" id="MobiDB-lite"/>
    </source>
</evidence>
<reference evidence="3" key="1">
    <citation type="submission" date="2021-01" db="UniProtKB">
        <authorList>
            <consortium name="EnsemblMetazoa"/>
        </authorList>
    </citation>
    <scope>IDENTIFICATION</scope>
</reference>
<protein>
    <submittedName>
        <fullName evidence="3">Uncharacterized protein</fullName>
    </submittedName>
</protein>
<feature type="compositionally biased region" description="Low complexity" evidence="2">
    <location>
        <begin position="36"/>
        <end position="52"/>
    </location>
</feature>
<dbReference type="RefSeq" id="XP_066918622.1">
    <property type="nucleotide sequence ID" value="XM_067062521.1"/>
</dbReference>
<feature type="coiled-coil region" evidence="1">
    <location>
        <begin position="545"/>
        <end position="575"/>
    </location>
</feature>
<organism evidence="3 4">
    <name type="scientific">Clytia hemisphaerica</name>
    <dbReference type="NCBI Taxonomy" id="252671"/>
    <lineage>
        <taxon>Eukaryota</taxon>
        <taxon>Metazoa</taxon>
        <taxon>Cnidaria</taxon>
        <taxon>Hydrozoa</taxon>
        <taxon>Hydroidolina</taxon>
        <taxon>Leptothecata</taxon>
        <taxon>Obeliida</taxon>
        <taxon>Clytiidae</taxon>
        <taxon>Clytia</taxon>
    </lineage>
</organism>
<feature type="region of interest" description="Disordered" evidence="2">
    <location>
        <begin position="680"/>
        <end position="722"/>
    </location>
</feature>
<evidence type="ECO:0000313" key="4">
    <source>
        <dbReference type="Proteomes" id="UP000594262"/>
    </source>
</evidence>
<dbReference type="AlphaFoldDB" id="A0A7M5V709"/>
<feature type="compositionally biased region" description="Acidic residues" evidence="2">
    <location>
        <begin position="683"/>
        <end position="693"/>
    </location>
</feature>
<feature type="compositionally biased region" description="Polar residues" evidence="2">
    <location>
        <begin position="453"/>
        <end position="475"/>
    </location>
</feature>
<dbReference type="EnsemblMetazoa" id="CLYHEMT004550.1">
    <property type="protein sequence ID" value="CLYHEMP004550.1"/>
    <property type="gene ID" value="CLYHEMG004550"/>
</dbReference>
<feature type="region of interest" description="Disordered" evidence="2">
    <location>
        <begin position="287"/>
        <end position="377"/>
    </location>
</feature>
<keyword evidence="1" id="KW-0175">Coiled coil</keyword>
<accession>A0A7M5V709</accession>
<dbReference type="Proteomes" id="UP000594262">
    <property type="component" value="Unplaced"/>
</dbReference>
<feature type="region of interest" description="Disordered" evidence="2">
    <location>
        <begin position="423"/>
        <end position="512"/>
    </location>
</feature>
<keyword evidence="4" id="KW-1185">Reference proteome</keyword>
<name>A0A7M5V709_9CNID</name>
<feature type="compositionally biased region" description="Polar residues" evidence="2">
    <location>
        <begin position="431"/>
        <end position="444"/>
    </location>
</feature>
<evidence type="ECO:0000313" key="3">
    <source>
        <dbReference type="EnsemblMetazoa" id="CLYHEMP004550.1"/>
    </source>
</evidence>
<feature type="compositionally biased region" description="Polar residues" evidence="2">
    <location>
        <begin position="320"/>
        <end position="330"/>
    </location>
</feature>
<feature type="compositionally biased region" description="Polar residues" evidence="2">
    <location>
        <begin position="484"/>
        <end position="512"/>
    </location>
</feature>
<feature type="region of interest" description="Disordered" evidence="2">
    <location>
        <begin position="1"/>
        <end position="52"/>
    </location>
</feature>